<dbReference type="SUPFAM" id="SSF160719">
    <property type="entry name" value="gpW/gp25-like"/>
    <property type="match status" value="1"/>
</dbReference>
<reference evidence="3" key="2">
    <citation type="submission" date="2022-06" db="EMBL/GenBank/DDBJ databases">
        <title>Draft genome sequence of Burkholderia glumae strain GR20004 isolated from rice panicle showing bacterial panicle blight.</title>
        <authorList>
            <person name="Choi S.Y."/>
            <person name="Lee Y.H."/>
        </authorList>
    </citation>
    <scope>NUCLEOTIDE SEQUENCE</scope>
    <source>
        <strain evidence="3">GR20004</strain>
    </source>
</reference>
<proteinExistence type="predicted"/>
<reference evidence="2 4" key="1">
    <citation type="submission" date="2020-12" db="EMBL/GenBank/DDBJ databases">
        <title>FDA dAtabase for Regulatory Grade micrObial Sequences (FDA-ARGOS): Supporting development and validation of Infectious Disease Dx tests.</title>
        <authorList>
            <person name="Minogue T."/>
            <person name="Wolcott M."/>
            <person name="Wasieloski L."/>
            <person name="Aguilar W."/>
            <person name="Moore D."/>
            <person name="Jaissle J."/>
            <person name="Tallon L."/>
            <person name="Sadzewicz L."/>
            <person name="Zhao X."/>
            <person name="Boylan J."/>
            <person name="Ott S."/>
            <person name="Bowen H."/>
            <person name="Vavikolanu K."/>
            <person name="Mehta A."/>
            <person name="Aluvathingal J."/>
            <person name="Nadendla S."/>
            <person name="Yan Y."/>
            <person name="Sichtig H."/>
        </authorList>
    </citation>
    <scope>NUCLEOTIDE SEQUENCE [LARGE SCALE GENOMIC DNA]</scope>
    <source>
        <strain evidence="2 4">FDAARGOS_949</strain>
    </source>
</reference>
<dbReference type="NCBIfam" id="TIGR03357">
    <property type="entry name" value="VI_zyme"/>
    <property type="match status" value="1"/>
</dbReference>
<name>A0AAQ0BT94_BURGL</name>
<protein>
    <submittedName>
        <fullName evidence="2">Type VI secretion system baseplate subunit TssE</fullName>
    </submittedName>
</protein>
<dbReference type="InterPro" id="IPR017737">
    <property type="entry name" value="TssE1-like"/>
</dbReference>
<dbReference type="Proteomes" id="UP001056386">
    <property type="component" value="Chromosome 2"/>
</dbReference>
<evidence type="ECO:0000259" key="1">
    <source>
        <dbReference type="Pfam" id="PF04965"/>
    </source>
</evidence>
<dbReference type="EMBL" id="CP099583">
    <property type="protein sequence ID" value="USS43057.1"/>
    <property type="molecule type" value="Genomic_DNA"/>
</dbReference>
<evidence type="ECO:0000313" key="2">
    <source>
        <dbReference type="EMBL" id="QPQ90907.1"/>
    </source>
</evidence>
<dbReference type="PANTHER" id="PTHR38595:SF1">
    <property type="entry name" value="TYPE VI SECRETION SYSTEM COMPONENT TSSE1"/>
    <property type="match status" value="1"/>
</dbReference>
<dbReference type="PANTHER" id="PTHR38595">
    <property type="entry name" value="CYTOPLASMIC PROTEIN-RELATED"/>
    <property type="match status" value="1"/>
</dbReference>
<accession>A0AAQ0BT94</accession>
<dbReference type="InterPro" id="IPR053176">
    <property type="entry name" value="T6SS_TssE1-like"/>
</dbReference>
<dbReference type="AlphaFoldDB" id="A0AAQ0BT94"/>
<feature type="domain" description="IraD/Gp25-like" evidence="1">
    <location>
        <begin position="44"/>
        <end position="144"/>
    </location>
</feature>
<dbReference type="InterPro" id="IPR007048">
    <property type="entry name" value="IraD/Gp25-like"/>
</dbReference>
<dbReference type="GeneID" id="45693566"/>
<dbReference type="EMBL" id="CP065600">
    <property type="protein sequence ID" value="QPQ90907.1"/>
    <property type="molecule type" value="Genomic_DNA"/>
</dbReference>
<dbReference type="Proteomes" id="UP000594892">
    <property type="component" value="Chromosome 1"/>
</dbReference>
<dbReference type="RefSeq" id="WP_012733043.1">
    <property type="nucleotide sequence ID" value="NZ_CP021075.1"/>
</dbReference>
<gene>
    <name evidence="2" type="primary">tssE</name>
    <name evidence="2" type="ORF">I6H06_04030</name>
    <name evidence="3" type="ORF">NFI99_00755</name>
</gene>
<evidence type="ECO:0000313" key="5">
    <source>
        <dbReference type="Proteomes" id="UP001056386"/>
    </source>
</evidence>
<organism evidence="2 4">
    <name type="scientific">Burkholderia glumae</name>
    <name type="common">Pseudomonas glumae</name>
    <dbReference type="NCBI Taxonomy" id="337"/>
    <lineage>
        <taxon>Bacteria</taxon>
        <taxon>Pseudomonadati</taxon>
        <taxon>Pseudomonadota</taxon>
        <taxon>Betaproteobacteria</taxon>
        <taxon>Burkholderiales</taxon>
        <taxon>Burkholderiaceae</taxon>
        <taxon>Burkholderia</taxon>
    </lineage>
</organism>
<evidence type="ECO:0000313" key="3">
    <source>
        <dbReference type="EMBL" id="USS43057.1"/>
    </source>
</evidence>
<dbReference type="Pfam" id="PF04965">
    <property type="entry name" value="GPW_gp25"/>
    <property type="match status" value="1"/>
</dbReference>
<sequence length="172" mass="19628">MSLGTTRHRQACMPSLLDRLLDDAPGRPSERPEDYAPDAKGMLAIIRRDLGLLLNTTNFEDEPDVMRHPAVAASVVNYGLPALSGGYLPHRNWEDVERRIRTAIVRFEPRLIPESLRLRPLHDTDPVRYNCLAFEIEALVHWSPYPLELRIQSALDMERNQVTFEQATHAGH</sequence>
<evidence type="ECO:0000313" key="4">
    <source>
        <dbReference type="Proteomes" id="UP000594892"/>
    </source>
</evidence>
<keyword evidence="5" id="KW-1185">Reference proteome</keyword>